<dbReference type="Gene3D" id="1.10.287.130">
    <property type="match status" value="1"/>
</dbReference>
<dbReference type="InterPro" id="IPR001638">
    <property type="entry name" value="Solute-binding_3/MltF_N"/>
</dbReference>
<comment type="caution">
    <text evidence="17">The sequence shown here is derived from an EMBL/GenBank/DDBJ whole genome shotgun (WGS) entry which is preliminary data.</text>
</comment>
<dbReference type="PROSITE" id="PS50109">
    <property type="entry name" value="HIS_KIN"/>
    <property type="match status" value="1"/>
</dbReference>
<keyword evidence="18" id="KW-1185">Reference proteome</keyword>
<dbReference type="CDD" id="cd00082">
    <property type="entry name" value="HisKA"/>
    <property type="match status" value="1"/>
</dbReference>
<evidence type="ECO:0000256" key="7">
    <source>
        <dbReference type="ARBA" id="ARBA00022840"/>
    </source>
</evidence>
<dbReference type="RefSeq" id="WP_108558473.1">
    <property type="nucleotide sequence ID" value="NZ_MUXE01000004.1"/>
</dbReference>
<dbReference type="InterPro" id="IPR000700">
    <property type="entry name" value="PAS-assoc_C"/>
</dbReference>
<keyword evidence="8" id="KW-0902">Two-component regulatory system</keyword>
<comment type="catalytic activity">
    <reaction evidence="1">
        <text>ATP + protein L-histidine = ADP + protein N-phospho-L-histidine.</text>
        <dbReference type="EC" id="2.7.13.3"/>
    </reaction>
</comment>
<dbReference type="InterPro" id="IPR036097">
    <property type="entry name" value="HisK_dim/P_sf"/>
</dbReference>
<dbReference type="InterPro" id="IPR011006">
    <property type="entry name" value="CheY-like_superfamily"/>
</dbReference>
<feature type="signal peptide" evidence="12">
    <location>
        <begin position="1"/>
        <end position="17"/>
    </location>
</feature>
<dbReference type="CDD" id="cd16922">
    <property type="entry name" value="HATPase_EvgS-ArcB-TorS-like"/>
    <property type="match status" value="1"/>
</dbReference>
<dbReference type="GO" id="GO:0000155">
    <property type="term" value="F:phosphorelay sensor kinase activity"/>
    <property type="evidence" value="ECO:0007669"/>
    <property type="project" value="InterPro"/>
</dbReference>
<dbReference type="GO" id="GO:0005524">
    <property type="term" value="F:ATP binding"/>
    <property type="evidence" value="ECO:0007669"/>
    <property type="project" value="UniProtKB-KW"/>
</dbReference>
<name>A0A363D2N0_9BACT</name>
<dbReference type="NCBIfam" id="TIGR00229">
    <property type="entry name" value="sensory_box"/>
    <property type="match status" value="2"/>
</dbReference>
<dbReference type="SMART" id="SM00387">
    <property type="entry name" value="HATPase_c"/>
    <property type="match status" value="1"/>
</dbReference>
<dbReference type="Pfam" id="PF00072">
    <property type="entry name" value="Response_reg"/>
    <property type="match status" value="2"/>
</dbReference>
<accession>A0A363D2N0</accession>
<dbReference type="Gene3D" id="3.40.50.2300">
    <property type="match status" value="2"/>
</dbReference>
<evidence type="ECO:0000313" key="18">
    <source>
        <dbReference type="Proteomes" id="UP000251135"/>
    </source>
</evidence>
<dbReference type="InterPro" id="IPR003661">
    <property type="entry name" value="HisK_dim/P_dom"/>
</dbReference>
<dbReference type="Pfam" id="PF00512">
    <property type="entry name" value="HisKA"/>
    <property type="match status" value="1"/>
</dbReference>
<evidence type="ECO:0000256" key="9">
    <source>
        <dbReference type="ARBA" id="ARBA00064003"/>
    </source>
</evidence>
<organism evidence="17 18">
    <name type="scientific">Arcobacter caeni</name>
    <dbReference type="NCBI Taxonomy" id="1912877"/>
    <lineage>
        <taxon>Bacteria</taxon>
        <taxon>Pseudomonadati</taxon>
        <taxon>Campylobacterota</taxon>
        <taxon>Epsilonproteobacteria</taxon>
        <taxon>Campylobacterales</taxon>
        <taxon>Arcobacteraceae</taxon>
        <taxon>Arcobacter</taxon>
    </lineage>
</organism>
<evidence type="ECO:0000313" key="17">
    <source>
        <dbReference type="EMBL" id="PUE65598.1"/>
    </source>
</evidence>
<dbReference type="InterPro" id="IPR003594">
    <property type="entry name" value="HATPase_dom"/>
</dbReference>
<dbReference type="Gene3D" id="3.30.450.20">
    <property type="entry name" value="PAS domain"/>
    <property type="match status" value="2"/>
</dbReference>
<keyword evidence="4" id="KW-0808">Transferase</keyword>
<dbReference type="CDD" id="cd01007">
    <property type="entry name" value="PBP2_BvgS_HisK_like"/>
    <property type="match status" value="2"/>
</dbReference>
<dbReference type="Pfam" id="PF13426">
    <property type="entry name" value="PAS_9"/>
    <property type="match status" value="1"/>
</dbReference>
<feature type="domain" description="Histidine kinase" evidence="13">
    <location>
        <begin position="827"/>
        <end position="1048"/>
    </location>
</feature>
<keyword evidence="7" id="KW-0067">ATP-binding</keyword>
<dbReference type="InterPro" id="IPR000014">
    <property type="entry name" value="PAS"/>
</dbReference>
<evidence type="ECO:0000256" key="6">
    <source>
        <dbReference type="ARBA" id="ARBA00022777"/>
    </source>
</evidence>
<evidence type="ECO:0000256" key="12">
    <source>
        <dbReference type="SAM" id="SignalP"/>
    </source>
</evidence>
<feature type="domain" description="PAC" evidence="16">
    <location>
        <begin position="617"/>
        <end position="671"/>
    </location>
</feature>
<dbReference type="SMART" id="SM00086">
    <property type="entry name" value="PAC"/>
    <property type="match status" value="2"/>
</dbReference>
<dbReference type="SMART" id="SM00062">
    <property type="entry name" value="PBPb"/>
    <property type="match status" value="2"/>
</dbReference>
<evidence type="ECO:0000256" key="8">
    <source>
        <dbReference type="ARBA" id="ARBA00023012"/>
    </source>
</evidence>
<dbReference type="EC" id="2.7.13.3" evidence="2"/>
<feature type="modified residue" description="4-aspartylphosphate" evidence="11">
    <location>
        <position position="1120"/>
    </location>
</feature>
<dbReference type="InterPro" id="IPR005467">
    <property type="entry name" value="His_kinase_dom"/>
</dbReference>
<dbReference type="CDD" id="cd00130">
    <property type="entry name" value="PAS"/>
    <property type="match status" value="2"/>
</dbReference>
<dbReference type="InterPro" id="IPR001610">
    <property type="entry name" value="PAC"/>
</dbReference>
<dbReference type="InterPro" id="IPR036890">
    <property type="entry name" value="HATPase_C_sf"/>
</dbReference>
<dbReference type="SUPFAM" id="SSF47384">
    <property type="entry name" value="Homodimeric domain of signal transducing histidine kinase"/>
    <property type="match status" value="1"/>
</dbReference>
<gene>
    <name evidence="17" type="ORF">B0174_04555</name>
</gene>
<dbReference type="PROSITE" id="PS50112">
    <property type="entry name" value="PAS"/>
    <property type="match status" value="1"/>
</dbReference>
<dbReference type="PANTHER" id="PTHR45339:SF1">
    <property type="entry name" value="HYBRID SIGNAL TRANSDUCTION HISTIDINE KINASE J"/>
    <property type="match status" value="1"/>
</dbReference>
<evidence type="ECO:0000256" key="4">
    <source>
        <dbReference type="ARBA" id="ARBA00022679"/>
    </source>
</evidence>
<dbReference type="PANTHER" id="PTHR45339">
    <property type="entry name" value="HYBRID SIGNAL TRANSDUCTION HISTIDINE KINASE J"/>
    <property type="match status" value="1"/>
</dbReference>
<dbReference type="SMART" id="SM00091">
    <property type="entry name" value="PAS"/>
    <property type="match status" value="2"/>
</dbReference>
<dbReference type="OrthoDB" id="5468627at2"/>
<protein>
    <recommendedName>
        <fullName evidence="10">Sensory/regulatory protein RpfC</fullName>
        <ecNumber evidence="2">2.7.13.3</ecNumber>
    </recommendedName>
</protein>
<keyword evidence="5" id="KW-0547">Nucleotide-binding</keyword>
<dbReference type="Gene3D" id="3.30.565.10">
    <property type="entry name" value="Histidine kinase-like ATPase, C-terminal domain"/>
    <property type="match status" value="1"/>
</dbReference>
<dbReference type="InterPro" id="IPR035965">
    <property type="entry name" value="PAS-like_dom_sf"/>
</dbReference>
<feature type="domain" description="PAS" evidence="15">
    <location>
        <begin position="565"/>
        <end position="616"/>
    </location>
</feature>
<keyword evidence="3 11" id="KW-0597">Phosphoprotein</keyword>
<dbReference type="Pfam" id="PF02518">
    <property type="entry name" value="HATPase_c"/>
    <property type="match status" value="1"/>
</dbReference>
<evidence type="ECO:0000259" key="15">
    <source>
        <dbReference type="PROSITE" id="PS50112"/>
    </source>
</evidence>
<evidence type="ECO:0000259" key="16">
    <source>
        <dbReference type="PROSITE" id="PS50113"/>
    </source>
</evidence>
<feature type="domain" description="Response regulatory" evidence="14">
    <location>
        <begin position="1216"/>
        <end position="1332"/>
    </location>
</feature>
<evidence type="ECO:0000256" key="10">
    <source>
        <dbReference type="ARBA" id="ARBA00068150"/>
    </source>
</evidence>
<dbReference type="Pfam" id="PF08447">
    <property type="entry name" value="PAS_3"/>
    <property type="match status" value="1"/>
</dbReference>
<evidence type="ECO:0000256" key="5">
    <source>
        <dbReference type="ARBA" id="ARBA00022741"/>
    </source>
</evidence>
<evidence type="ECO:0000256" key="3">
    <source>
        <dbReference type="ARBA" id="ARBA00022553"/>
    </source>
</evidence>
<dbReference type="FunFam" id="3.30.565.10:FF:000010">
    <property type="entry name" value="Sensor histidine kinase RcsC"/>
    <property type="match status" value="1"/>
</dbReference>
<evidence type="ECO:0000256" key="2">
    <source>
        <dbReference type="ARBA" id="ARBA00012438"/>
    </source>
</evidence>
<dbReference type="SUPFAM" id="SSF52172">
    <property type="entry name" value="CheY-like"/>
    <property type="match status" value="2"/>
</dbReference>
<dbReference type="InterPro" id="IPR004358">
    <property type="entry name" value="Sig_transdc_His_kin-like_C"/>
</dbReference>
<evidence type="ECO:0000256" key="1">
    <source>
        <dbReference type="ARBA" id="ARBA00000085"/>
    </source>
</evidence>
<evidence type="ECO:0000259" key="13">
    <source>
        <dbReference type="PROSITE" id="PS50109"/>
    </source>
</evidence>
<feature type="domain" description="PAC" evidence="16">
    <location>
        <begin position="758"/>
        <end position="809"/>
    </location>
</feature>
<dbReference type="CDD" id="cd17546">
    <property type="entry name" value="REC_hyHK_CKI1_RcsC-like"/>
    <property type="match status" value="2"/>
</dbReference>
<reference evidence="17 18" key="1">
    <citation type="submission" date="2017-02" db="EMBL/GenBank/DDBJ databases">
        <title>Arcobacter caeni sp. nov, a new Arcobacter species isolated from reclaimed water.</title>
        <authorList>
            <person name="Figueras M.J."/>
            <person name="Perez-Cataluna A."/>
            <person name="Salas-Masso N."/>
        </authorList>
    </citation>
    <scope>NUCLEOTIDE SEQUENCE [LARGE SCALE GENOMIC DNA]</scope>
    <source>
        <strain evidence="17 18">RW17-10</strain>
    </source>
</reference>
<feature type="modified residue" description="4-aspartylphosphate" evidence="11">
    <location>
        <position position="1265"/>
    </location>
</feature>
<evidence type="ECO:0000259" key="14">
    <source>
        <dbReference type="PROSITE" id="PS50110"/>
    </source>
</evidence>
<dbReference type="Gene3D" id="3.40.190.10">
    <property type="entry name" value="Periplasmic binding protein-like II"/>
    <property type="match status" value="4"/>
</dbReference>
<dbReference type="SMART" id="SM00388">
    <property type="entry name" value="HisKA"/>
    <property type="match status" value="1"/>
</dbReference>
<sequence length="1411" mass="161548">MKNILFILLFTPFFLFANFQDKLTKEEKNWLDNQKIITIGAMNNWAPINFVNYNNEASGIGASIVEILNQKLDNKLQINSGNWNTIYEKTKNGEINAILDITPKEEREEFFYFSKPYLQIPHVIVSKKEQKSFLNLDDLNAKTVALEENIGTIIDLQKNYPNINIKTFKDTTLALDAVSRGFADAYIGNRAVVNYKIKEELLENLKIDSVDISRKSSTLTLGVSKRYPFLFSILEKAMAEITPLQWNDIKTKWENNDDLIENKTINPKINLTFEEKEWLKKNPIIKYAGNPDYRPFEYIDENGNYAGIIHKHLDLVEQTLGIKFEKVKTNTFRESLDKVKENKVDMFSNYWNIKEFQDTHIAVPLDVKTPIVISGRKNKDKEFILSLSQLKDEKIAVIKGYFYLNEIYKQYPNLNFIEVESPSVALQGVSNGTYDVALGSLPLTTYTISALGLTNTEIIGKTDTYMQLSFFIKKDEVIFKSILEKALATHSTEELYNIMKDWESVTKKSKWDLTSILEISILVILVILLLLFWNYQLKRQVEKKTLELSKLLRFFDENVIASRTDLRGNITYVSDAFCHISGNSRDFMMGKNHRIGRHPDNDPEIFKQMWETITNGKVWKGRIKNKTKDGSYYWVDSVIEQEFDFDGNVIGYISLRHDVTAQVELEKLSANLEDIIKERTAELYYMNKQQKAIFDAASIGIVLVKDRIILDLNNKASSLFDYENNELLNKSTRVFYKTGTDFDEIEEKYFLLLEGKTVSWEQLFVKKDGSEFFGRIAIQAIDSTDLLKGVVVTIYDITPEKQALEDIKQAKILAEESTKLKSEFLANMSHEIRTPMNAIIGMSYLALQTSLDEQQKNYIKKIDIASKNLLGIINDILDFSKIEAGKMTIEKIDFSLDDVLANLSNLFMFQIEEKGLELLFDVDMDVPMALKGDMLRINQILTNLLSNAIKFTSKGEIIISIKVLSQDEKNAQLRFGVKDTGIGISAQNKEKLFTSFSQADSSTTRKYGGSGLGLAISKQIIELMGGSVGLESIPDFGSDFYFTLSFELQKIQKNLLEENNEFASLKVLIVDDNASSREILENIIKAFRFEVKALCCGEEAILELKKANEENNPYTLVLMDWMMPEMDGIKTIIKINEDLKIEKTPIFIMVTAYNKDELSQKAKGADVFGFLEKPVSPSTLYDTILKAFGKQIVINPIESIKSNNFSNIKKLVQGAKILLVEDNIQNQEIATEFLQKANISVKIANNGKEAIEILENNEFDGVLMDCQMPILDGYEATKEIRKIEKFKDLPIIAMTANVMQGDKDKCISFGMNDYIAKPLDFNKFYETLIKWIKPKNSVIFEEQKEEIKKILEIDIKTLKIEGINISEALNRMAGNQTLFLNQLKRFVKSQNNFEEKILVLIKNNDLNWRGN</sequence>
<feature type="chain" id="PRO_5017032768" description="Sensory/regulatory protein RpfC" evidence="12">
    <location>
        <begin position="18"/>
        <end position="1411"/>
    </location>
</feature>
<dbReference type="SUPFAM" id="SSF53850">
    <property type="entry name" value="Periplasmic binding protein-like II"/>
    <property type="match status" value="2"/>
</dbReference>
<dbReference type="InterPro" id="IPR013655">
    <property type="entry name" value="PAS_fold_3"/>
</dbReference>
<dbReference type="SMART" id="SM00448">
    <property type="entry name" value="REC"/>
    <property type="match status" value="2"/>
</dbReference>
<dbReference type="Proteomes" id="UP000251135">
    <property type="component" value="Unassembled WGS sequence"/>
</dbReference>
<dbReference type="SUPFAM" id="SSF55785">
    <property type="entry name" value="PYP-like sensor domain (PAS domain)"/>
    <property type="match status" value="2"/>
</dbReference>
<dbReference type="Pfam" id="PF00497">
    <property type="entry name" value="SBP_bac_3"/>
    <property type="match status" value="2"/>
</dbReference>
<keyword evidence="12" id="KW-0732">Signal</keyword>
<dbReference type="PRINTS" id="PR00344">
    <property type="entry name" value="BCTRLSENSOR"/>
</dbReference>
<keyword evidence="6" id="KW-0418">Kinase</keyword>
<proteinExistence type="predicted"/>
<dbReference type="PROSITE" id="PS50110">
    <property type="entry name" value="RESPONSE_REGULATORY"/>
    <property type="match status" value="2"/>
</dbReference>
<feature type="domain" description="Response regulatory" evidence="14">
    <location>
        <begin position="1066"/>
        <end position="1188"/>
    </location>
</feature>
<dbReference type="SUPFAM" id="SSF55874">
    <property type="entry name" value="ATPase domain of HSP90 chaperone/DNA topoisomerase II/histidine kinase"/>
    <property type="match status" value="1"/>
</dbReference>
<dbReference type="EMBL" id="MUXE01000004">
    <property type="protein sequence ID" value="PUE65598.1"/>
    <property type="molecule type" value="Genomic_DNA"/>
</dbReference>
<dbReference type="FunFam" id="1.10.287.130:FF:000002">
    <property type="entry name" value="Two-component osmosensing histidine kinase"/>
    <property type="match status" value="1"/>
</dbReference>
<comment type="subunit">
    <text evidence="9">At low DSF concentrations, interacts with RpfF.</text>
</comment>
<evidence type="ECO:0000256" key="11">
    <source>
        <dbReference type="PROSITE-ProRule" id="PRU00169"/>
    </source>
</evidence>
<dbReference type="InterPro" id="IPR001789">
    <property type="entry name" value="Sig_transdc_resp-reg_receiver"/>
</dbReference>
<dbReference type="PROSITE" id="PS50113">
    <property type="entry name" value="PAC"/>
    <property type="match status" value="2"/>
</dbReference>